<evidence type="ECO:0000313" key="1">
    <source>
        <dbReference type="EMBL" id="CAJ1941786.1"/>
    </source>
</evidence>
<evidence type="ECO:0000313" key="2">
    <source>
        <dbReference type="Proteomes" id="UP001295423"/>
    </source>
</evidence>
<proteinExistence type="predicted"/>
<name>A0AAD2CQF5_9STRA</name>
<dbReference type="Proteomes" id="UP001295423">
    <property type="component" value="Unassembled WGS sequence"/>
</dbReference>
<accession>A0AAD2CQF5</accession>
<comment type="caution">
    <text evidence="1">The sequence shown here is derived from an EMBL/GenBank/DDBJ whole genome shotgun (WGS) entry which is preliminary data.</text>
</comment>
<dbReference type="EMBL" id="CAKOGP040001079">
    <property type="protein sequence ID" value="CAJ1941786.1"/>
    <property type="molecule type" value="Genomic_DNA"/>
</dbReference>
<organism evidence="1 2">
    <name type="scientific">Cylindrotheca closterium</name>
    <dbReference type="NCBI Taxonomy" id="2856"/>
    <lineage>
        <taxon>Eukaryota</taxon>
        <taxon>Sar</taxon>
        <taxon>Stramenopiles</taxon>
        <taxon>Ochrophyta</taxon>
        <taxon>Bacillariophyta</taxon>
        <taxon>Bacillariophyceae</taxon>
        <taxon>Bacillariophycidae</taxon>
        <taxon>Bacillariales</taxon>
        <taxon>Bacillariaceae</taxon>
        <taxon>Cylindrotheca</taxon>
    </lineage>
</organism>
<keyword evidence="2" id="KW-1185">Reference proteome</keyword>
<gene>
    <name evidence="1" type="ORF">CYCCA115_LOCUS7660</name>
</gene>
<sequence length="125" mass="13457">MVTACAQILTEDRRDIIWITCQIPGKFEDIFWITCQTPGKFEDQSSTRSKLIGGFSPGVGMDGSDCLTETLCPPPSLDMAPCDGLIVLNKSFSEDPSALVGATLSPSTWRLVLPPSNKCAKGTKC</sequence>
<dbReference type="AlphaFoldDB" id="A0AAD2CQF5"/>
<reference evidence="1" key="1">
    <citation type="submission" date="2023-08" db="EMBL/GenBank/DDBJ databases">
        <authorList>
            <person name="Audoor S."/>
            <person name="Bilcke G."/>
        </authorList>
    </citation>
    <scope>NUCLEOTIDE SEQUENCE</scope>
</reference>
<protein>
    <submittedName>
        <fullName evidence="1">Uncharacterized protein</fullName>
    </submittedName>
</protein>